<accession>A0A6J4S908</accession>
<organism evidence="1">
    <name type="scientific">uncultured Segetibacter sp</name>
    <dbReference type="NCBI Taxonomy" id="481133"/>
    <lineage>
        <taxon>Bacteria</taxon>
        <taxon>Pseudomonadati</taxon>
        <taxon>Bacteroidota</taxon>
        <taxon>Chitinophagia</taxon>
        <taxon>Chitinophagales</taxon>
        <taxon>Chitinophagaceae</taxon>
        <taxon>Segetibacter</taxon>
        <taxon>environmental samples</taxon>
    </lineage>
</organism>
<dbReference type="EMBL" id="CADCVN010000536">
    <property type="protein sequence ID" value="CAA9489289.1"/>
    <property type="molecule type" value="Genomic_DNA"/>
</dbReference>
<dbReference type="AlphaFoldDB" id="A0A6J4S908"/>
<protein>
    <submittedName>
        <fullName evidence="1">Uncharacterized protein</fullName>
    </submittedName>
</protein>
<reference evidence="1" key="1">
    <citation type="submission" date="2020-02" db="EMBL/GenBank/DDBJ databases">
        <authorList>
            <person name="Meier V. D."/>
        </authorList>
    </citation>
    <scope>NUCLEOTIDE SEQUENCE</scope>
    <source>
        <strain evidence="1">AVDCRST_MAG96</strain>
    </source>
</reference>
<evidence type="ECO:0000313" key="1">
    <source>
        <dbReference type="EMBL" id="CAA9489289.1"/>
    </source>
</evidence>
<gene>
    <name evidence="1" type="ORF">AVDCRST_MAG96-1428</name>
</gene>
<name>A0A6J4S908_9BACT</name>
<proteinExistence type="predicted"/>
<sequence>MRILFRFYLFLRSQPKHSNVRRMADSFRYLHCIKQNF</sequence>